<proteinExistence type="predicted"/>
<dbReference type="Gene3D" id="1.20.1250.20">
    <property type="entry name" value="MFS general substrate transporter like domains"/>
    <property type="match status" value="1"/>
</dbReference>
<organism evidence="3">
    <name type="scientific">marine sediment metagenome</name>
    <dbReference type="NCBI Taxonomy" id="412755"/>
    <lineage>
        <taxon>unclassified sequences</taxon>
        <taxon>metagenomes</taxon>
        <taxon>ecological metagenomes</taxon>
    </lineage>
</organism>
<keyword evidence="1" id="KW-0472">Membrane</keyword>
<name>X0U4G0_9ZZZZ</name>
<dbReference type="AlphaFoldDB" id="X0U4G0"/>
<gene>
    <name evidence="3" type="ORF">S01H1_04241</name>
</gene>
<protein>
    <recommendedName>
        <fullName evidence="2">Major facilitator superfamily (MFS) profile domain-containing protein</fullName>
    </recommendedName>
</protein>
<sequence>RPEFALQVGALLWLMWAQELWMLYVFAIAFGFLWGGFGVLTTALIGDVFGMRSIGAIMGMMSAGWALGAASGPAIGGYIFDVSGTYFMAFAAGAVAILIAALLVALVTISYGSEA</sequence>
<dbReference type="SUPFAM" id="SSF103473">
    <property type="entry name" value="MFS general substrate transporter"/>
    <property type="match status" value="1"/>
</dbReference>
<feature type="transmembrane region" description="Helical" evidence="1">
    <location>
        <begin position="20"/>
        <end position="45"/>
    </location>
</feature>
<dbReference type="PROSITE" id="PS50850">
    <property type="entry name" value="MFS"/>
    <property type="match status" value="1"/>
</dbReference>
<dbReference type="InterPro" id="IPR020846">
    <property type="entry name" value="MFS_dom"/>
</dbReference>
<reference evidence="3" key="1">
    <citation type="journal article" date="2014" name="Front. Microbiol.">
        <title>High frequency of phylogenetically diverse reductive dehalogenase-homologous genes in deep subseafloor sedimentary metagenomes.</title>
        <authorList>
            <person name="Kawai M."/>
            <person name="Futagami T."/>
            <person name="Toyoda A."/>
            <person name="Takaki Y."/>
            <person name="Nishi S."/>
            <person name="Hori S."/>
            <person name="Arai W."/>
            <person name="Tsubouchi T."/>
            <person name="Morono Y."/>
            <person name="Uchiyama I."/>
            <person name="Ito T."/>
            <person name="Fujiyama A."/>
            <person name="Inagaki F."/>
            <person name="Takami H."/>
        </authorList>
    </citation>
    <scope>NUCLEOTIDE SEQUENCE</scope>
    <source>
        <strain evidence="3">Expedition CK06-06</strain>
    </source>
</reference>
<dbReference type="InterPro" id="IPR036259">
    <property type="entry name" value="MFS_trans_sf"/>
</dbReference>
<accession>X0U4G0</accession>
<keyword evidence="1" id="KW-0812">Transmembrane</keyword>
<keyword evidence="1" id="KW-1133">Transmembrane helix</keyword>
<feature type="transmembrane region" description="Helical" evidence="1">
    <location>
        <begin position="86"/>
        <end position="109"/>
    </location>
</feature>
<feature type="domain" description="Major facilitator superfamily (MFS) profile" evidence="2">
    <location>
        <begin position="1"/>
        <end position="115"/>
    </location>
</feature>
<dbReference type="Pfam" id="PF07690">
    <property type="entry name" value="MFS_1"/>
    <property type="match status" value="1"/>
</dbReference>
<comment type="caution">
    <text evidence="3">The sequence shown here is derived from an EMBL/GenBank/DDBJ whole genome shotgun (WGS) entry which is preliminary data.</text>
</comment>
<dbReference type="EMBL" id="BARS01002249">
    <property type="protein sequence ID" value="GAF83370.1"/>
    <property type="molecule type" value="Genomic_DNA"/>
</dbReference>
<feature type="transmembrane region" description="Helical" evidence="1">
    <location>
        <begin position="57"/>
        <end position="80"/>
    </location>
</feature>
<evidence type="ECO:0000256" key="1">
    <source>
        <dbReference type="SAM" id="Phobius"/>
    </source>
</evidence>
<dbReference type="InterPro" id="IPR011701">
    <property type="entry name" value="MFS"/>
</dbReference>
<evidence type="ECO:0000313" key="3">
    <source>
        <dbReference type="EMBL" id="GAF83370.1"/>
    </source>
</evidence>
<dbReference type="GO" id="GO:0022857">
    <property type="term" value="F:transmembrane transporter activity"/>
    <property type="evidence" value="ECO:0007669"/>
    <property type="project" value="InterPro"/>
</dbReference>
<feature type="non-terminal residue" evidence="3">
    <location>
        <position position="1"/>
    </location>
</feature>
<evidence type="ECO:0000259" key="2">
    <source>
        <dbReference type="PROSITE" id="PS50850"/>
    </source>
</evidence>